<organism evidence="1 2">
    <name type="scientific">Faecalicatena contorta</name>
    <dbReference type="NCBI Taxonomy" id="39482"/>
    <lineage>
        <taxon>Bacteria</taxon>
        <taxon>Bacillati</taxon>
        <taxon>Bacillota</taxon>
        <taxon>Clostridia</taxon>
        <taxon>Lachnospirales</taxon>
        <taxon>Lachnospiraceae</taxon>
        <taxon>Faecalicatena</taxon>
    </lineage>
</organism>
<proteinExistence type="predicted"/>
<accession>A0A174ITM4</accession>
<dbReference type="RefSeq" id="WP_050642564.1">
    <property type="nucleotide sequence ID" value="NZ_CABKUE010000009.1"/>
</dbReference>
<dbReference type="InterPro" id="IPR043721">
    <property type="entry name" value="DUF5662"/>
</dbReference>
<dbReference type="OrthoDB" id="9784470at2"/>
<dbReference type="Pfam" id="PF18907">
    <property type="entry name" value="DUF5662"/>
    <property type="match status" value="1"/>
</dbReference>
<reference evidence="1 2" key="1">
    <citation type="submission" date="2015-09" db="EMBL/GenBank/DDBJ databases">
        <authorList>
            <consortium name="Pathogen Informatics"/>
        </authorList>
    </citation>
    <scope>NUCLEOTIDE SEQUENCE [LARGE SCALE GENOMIC DNA]</scope>
    <source>
        <strain evidence="1 2">2789STDY5834876</strain>
    </source>
</reference>
<evidence type="ECO:0000313" key="2">
    <source>
        <dbReference type="Proteomes" id="UP000095544"/>
    </source>
</evidence>
<dbReference type="EMBL" id="CYZU01000041">
    <property type="protein sequence ID" value="CUO89456.1"/>
    <property type="molecule type" value="Genomic_DNA"/>
</dbReference>
<protein>
    <recommendedName>
        <fullName evidence="3">Catalase</fullName>
    </recommendedName>
</protein>
<dbReference type="Proteomes" id="UP000095544">
    <property type="component" value="Unassembled WGS sequence"/>
</dbReference>
<evidence type="ECO:0008006" key="3">
    <source>
        <dbReference type="Google" id="ProtNLM"/>
    </source>
</evidence>
<gene>
    <name evidence="1" type="ORF">ERS852491_03645</name>
</gene>
<sequence>MKAIRHFCTITRHKLLVMKECFRVGLYWQGLLHDLSKYSWTEFSVGCRYYQGNRSPNNAEREEKGLSKAWLHHKGRNKHHYEYWIDYGLNGEKDMTGMKMPVRYVVEMFLDRIAACRIYKGKAYKKTDPLEYFMAGKGHYLMHKETEALLEKLLVMLAEKGEEPTYQYIREEVLRRNNRYTKSCRG</sequence>
<name>A0A174ITM4_9FIRM</name>
<evidence type="ECO:0000313" key="1">
    <source>
        <dbReference type="EMBL" id="CUO89456.1"/>
    </source>
</evidence>
<dbReference type="STRING" id="39482.ERS852491_03645"/>
<dbReference type="AlphaFoldDB" id="A0A174ITM4"/>